<keyword evidence="1" id="KW-0677">Repeat</keyword>
<name>A0A1E3G4V8_9BACT</name>
<dbReference type="RefSeq" id="WP_069292199.1">
    <property type="nucleotide sequence ID" value="NZ_CP140110.1"/>
</dbReference>
<dbReference type="InterPro" id="IPR013783">
    <property type="entry name" value="Ig-like_fold"/>
</dbReference>
<sequence length="724" mass="81971">MKRILVVFAKLFAFALLVSLASCIGTINKNPIELIAPKNGETNLSFNNLSFEFSVRTTGDYDLIIRDDKGDTVYKETISRVSGKVSHTVPAGKLRPGTSYRWYVRRAGTDSIASEMWRFKTRNNSAPVLSNPKPDKLYNEPFGALALTWDANDPDNDVLKFEVKVYRKGESTPVFNKVFNDPSGVVKDLEQLTEYEWTVVAIDPWGAKSNELRASFKTKENEPPQDIRLVEPEIRPGQRVRFNNLKLKWEGVDPDREDLLYTVTITGANQSRALLNFQKDTESAVDLKPSTNYVLEIEATDKYGKSLKKTFNFTTVDNSAPEKPTLKNPSNNEKINVKRFSSIDFQWDAVSDPDDDVVMYKIVIKRGNLNVEERNGLTTTTYSVSLPSEKFRAGERYTWYVEAYDKWGGVRRSDEYSFELYSNSPPSKPMSPNPSNGAKNLPNRIRFSWYATDEDGDKLLYDFYVGDSPSNLKLEASNLESPEYLRPVLFDYSKTYYWKVVVKDGDMSVEGDVWSFTITSEDKPPTVPELLGPPNGATGLKFNNLKLSWKASQDDKTARDKLEYIVVLGEADSMAVVGTVTGVSTDVIDFVISNLKPLTRYYWRVEVKDSFNNFAYSQTWTFTTKVNTSPKAPYNPSPADGSVLRPGAVQFAWQSRDEDEDTLTYELRIAKTPEALESATPIIRNTENYTAEINEEGTYYWRVTAKDPHGGQASSTWTFTIQKP</sequence>
<dbReference type="OrthoDB" id="49493at2"/>
<accession>A0A1E3G4V8</accession>
<evidence type="ECO:0000313" key="4">
    <source>
        <dbReference type="EMBL" id="ODN31287.1"/>
    </source>
</evidence>
<comment type="caution">
    <text evidence="4">The sequence shown here is derived from an EMBL/GenBank/DDBJ whole genome shotgun (WGS) entry which is preliminary data.</text>
</comment>
<dbReference type="STRING" id="1008305.A4H02_00460"/>
<keyword evidence="5" id="KW-1185">Reference proteome</keyword>
<dbReference type="Proteomes" id="UP000094570">
    <property type="component" value="Unassembled WGS sequence"/>
</dbReference>
<dbReference type="PANTHER" id="PTHR24051">
    <property type="entry name" value="SUSHI DOMAIN-CONTAINING PROTEIN 1"/>
    <property type="match status" value="1"/>
</dbReference>
<dbReference type="EMBL" id="LWAF01000001">
    <property type="protein sequence ID" value="ODN31287.1"/>
    <property type="molecule type" value="Genomic_DNA"/>
</dbReference>
<proteinExistence type="predicted"/>
<gene>
    <name evidence="4" type="ORF">A4H02_00460</name>
</gene>
<protein>
    <recommendedName>
        <fullName evidence="3">Fibronectin type-III domain-containing protein</fullName>
    </recommendedName>
</protein>
<evidence type="ECO:0000313" key="5">
    <source>
        <dbReference type="Proteomes" id="UP000094570"/>
    </source>
</evidence>
<dbReference type="PANTHER" id="PTHR24051:SF9">
    <property type="entry name" value="FIBRONECTIN TYPE-III DOMAIN-CONTAINING PROTEIN"/>
    <property type="match status" value="1"/>
</dbReference>
<feature type="domain" description="Fibronectin type-III" evidence="3">
    <location>
        <begin position="530"/>
        <end position="627"/>
    </location>
</feature>
<dbReference type="InterPro" id="IPR051622">
    <property type="entry name" value="R-tyr_protein_phosphatases"/>
</dbReference>
<reference evidence="5" key="1">
    <citation type="submission" date="2016-04" db="EMBL/GenBank/DDBJ databases">
        <title>The genome sequence project of a novel Fervidobacterium isolate from a hot spring in Thailand.</title>
        <authorList>
            <person name="Gonzalez J.M."/>
            <person name="Cuecas A."/>
            <person name="Kanoksilapatham W."/>
        </authorList>
    </citation>
    <scope>NUCLEOTIDE SEQUENCE [LARGE SCALE GENOMIC DNA]</scope>
    <source>
        <strain evidence="5">FC2004</strain>
    </source>
</reference>
<dbReference type="InterPro" id="IPR003961">
    <property type="entry name" value="FN3_dom"/>
</dbReference>
<dbReference type="PROSITE" id="PS50853">
    <property type="entry name" value="FN3"/>
    <property type="match status" value="1"/>
</dbReference>
<dbReference type="AlphaFoldDB" id="A0A1E3G4V8"/>
<evidence type="ECO:0000256" key="1">
    <source>
        <dbReference type="ARBA" id="ARBA00022737"/>
    </source>
</evidence>
<evidence type="ECO:0000256" key="2">
    <source>
        <dbReference type="ARBA" id="ARBA00023157"/>
    </source>
</evidence>
<dbReference type="PROSITE" id="PS51257">
    <property type="entry name" value="PROKAR_LIPOPROTEIN"/>
    <property type="match status" value="1"/>
</dbReference>
<evidence type="ECO:0000259" key="3">
    <source>
        <dbReference type="PROSITE" id="PS50853"/>
    </source>
</evidence>
<dbReference type="InterPro" id="IPR036116">
    <property type="entry name" value="FN3_sf"/>
</dbReference>
<dbReference type="SUPFAM" id="SSF49265">
    <property type="entry name" value="Fibronectin type III"/>
    <property type="match status" value="3"/>
</dbReference>
<dbReference type="CDD" id="cd00063">
    <property type="entry name" value="FN3"/>
    <property type="match status" value="1"/>
</dbReference>
<dbReference type="Gene3D" id="2.60.40.10">
    <property type="entry name" value="Immunoglobulins"/>
    <property type="match status" value="4"/>
</dbReference>
<keyword evidence="2" id="KW-1015">Disulfide bond</keyword>
<organism evidence="4 5">
    <name type="scientific">Fervidobacterium thailandense</name>
    <dbReference type="NCBI Taxonomy" id="1008305"/>
    <lineage>
        <taxon>Bacteria</taxon>
        <taxon>Thermotogati</taxon>
        <taxon>Thermotogota</taxon>
        <taxon>Thermotogae</taxon>
        <taxon>Thermotogales</taxon>
        <taxon>Fervidobacteriaceae</taxon>
        <taxon>Fervidobacterium</taxon>
    </lineage>
</organism>